<comment type="similarity">
    <text evidence="7">Belongs to the AP2/ERF transcription factor family. AP2 subfamily.</text>
</comment>
<name>A0A833VEF6_9POAL</name>
<keyword evidence="6" id="KW-0539">Nucleus</keyword>
<dbReference type="AlphaFoldDB" id="A0A833VEF6"/>
<evidence type="ECO:0000256" key="8">
    <source>
        <dbReference type="SAM" id="MobiDB-lite"/>
    </source>
</evidence>
<dbReference type="OrthoDB" id="207175at2759"/>
<dbReference type="Pfam" id="PF00847">
    <property type="entry name" value="AP2"/>
    <property type="match status" value="1"/>
</dbReference>
<dbReference type="Proteomes" id="UP000623129">
    <property type="component" value="Unassembled WGS sequence"/>
</dbReference>
<evidence type="ECO:0000313" key="11">
    <source>
        <dbReference type="Proteomes" id="UP000623129"/>
    </source>
</evidence>
<evidence type="ECO:0000256" key="4">
    <source>
        <dbReference type="ARBA" id="ARBA00023125"/>
    </source>
</evidence>
<evidence type="ECO:0000256" key="5">
    <source>
        <dbReference type="ARBA" id="ARBA00023163"/>
    </source>
</evidence>
<keyword evidence="5" id="KW-0804">Transcription</keyword>
<feature type="compositionally biased region" description="Polar residues" evidence="8">
    <location>
        <begin position="178"/>
        <end position="188"/>
    </location>
</feature>
<dbReference type="InterPro" id="IPR016177">
    <property type="entry name" value="DNA-bd_dom_sf"/>
</dbReference>
<dbReference type="PRINTS" id="PR00367">
    <property type="entry name" value="ETHRSPELEMNT"/>
</dbReference>
<dbReference type="EMBL" id="SWLB01000007">
    <property type="protein sequence ID" value="KAF3336387.1"/>
    <property type="molecule type" value="Genomic_DNA"/>
</dbReference>
<feature type="region of interest" description="Disordered" evidence="8">
    <location>
        <begin position="176"/>
        <end position="199"/>
    </location>
</feature>
<dbReference type="PANTHER" id="PTHR32467:SF72">
    <property type="entry name" value="AP2-LIKE ETHYLENE-RESPONSIVE TRANSCRIPTION FACTOR BBM"/>
    <property type="match status" value="1"/>
</dbReference>
<gene>
    <name evidence="10" type="ORF">FCM35_KLT18973</name>
</gene>
<dbReference type="CDD" id="cd00018">
    <property type="entry name" value="AP2"/>
    <property type="match status" value="2"/>
</dbReference>
<proteinExistence type="inferred from homology"/>
<sequence length="574" mass="62687">MNNWLGFSLNPQDLSITNESQADVQPRAGSDISCYGLASNNLHEESYQPYRNLNESQDWNMKSMDFNHGSSELSMVVGSSSGNRNVEDKEPKLEDFLGGNSFSDQNQDAACLFSSTVQGGVMIGNEDVNTNSNNTIGLPMIKTWLSNNNQGPGQQTDEMSCDASASGFSGSVVAPSSTSQGLGLSMSTGAGVSREGEGSSSVAVQKGSANSGIDAPNGAIEPRKAADTFGQRTSIYRGVTRHRWTGRYEAHLWDNSCRREGQTRKGRQGGYDKEEKAARAYDLAALKYWGTTTTTNFPVSNYEKELDEMKHMTRQEYIAYLRRNSSGFSRGASKYRGVTRHHQHGRWQARIGRVAGNKDLYLGTFSTEEEAAEAYDIAAIKFRGLNAVTNFDMSRYDVKSILDSSTLPVGGPTRRLKEATENNEAGTSTALIPQLSESGIYQRWPGIAFHQPPQFDLQYPYGQPLGWCKPEQDYQQLQLTNGTHNFMYGTGDVGMNGAVAYNGVLNGGVNGYVLSNQGSTSATRDEYNGTVVNTDPYGADTRNNGYYYGPNSSTVGATKQDGYMQWGASFNNMG</sequence>
<organism evidence="10 11">
    <name type="scientific">Carex littledalei</name>
    <dbReference type="NCBI Taxonomy" id="544730"/>
    <lineage>
        <taxon>Eukaryota</taxon>
        <taxon>Viridiplantae</taxon>
        <taxon>Streptophyta</taxon>
        <taxon>Embryophyta</taxon>
        <taxon>Tracheophyta</taxon>
        <taxon>Spermatophyta</taxon>
        <taxon>Magnoliopsida</taxon>
        <taxon>Liliopsida</taxon>
        <taxon>Poales</taxon>
        <taxon>Cyperaceae</taxon>
        <taxon>Cyperoideae</taxon>
        <taxon>Cariceae</taxon>
        <taxon>Carex</taxon>
        <taxon>Carex subgen. Euthyceras</taxon>
    </lineage>
</organism>
<dbReference type="FunFam" id="3.30.730.10:FF:000003">
    <property type="entry name" value="AP2-like ethylene-responsive transcription factor ANT"/>
    <property type="match status" value="1"/>
</dbReference>
<dbReference type="SUPFAM" id="SSF54171">
    <property type="entry name" value="DNA-binding domain"/>
    <property type="match status" value="2"/>
</dbReference>
<feature type="domain" description="AP2/ERF" evidence="9">
    <location>
        <begin position="235"/>
        <end position="298"/>
    </location>
</feature>
<evidence type="ECO:0000256" key="6">
    <source>
        <dbReference type="ARBA" id="ARBA00023242"/>
    </source>
</evidence>
<dbReference type="Gene3D" id="3.30.730.10">
    <property type="entry name" value="AP2/ERF domain"/>
    <property type="match status" value="2"/>
</dbReference>
<dbReference type="PROSITE" id="PS51032">
    <property type="entry name" value="AP2_ERF"/>
    <property type="match status" value="2"/>
</dbReference>
<evidence type="ECO:0000256" key="1">
    <source>
        <dbReference type="ARBA" id="ARBA00004123"/>
    </source>
</evidence>
<feature type="domain" description="AP2/ERF" evidence="9">
    <location>
        <begin position="334"/>
        <end position="392"/>
    </location>
</feature>
<accession>A0A833VEF6</accession>
<keyword evidence="11" id="KW-1185">Reference proteome</keyword>
<feature type="compositionally biased region" description="Low complexity" evidence="8">
    <location>
        <begin position="189"/>
        <end position="199"/>
    </location>
</feature>
<dbReference type="GO" id="GO:0003700">
    <property type="term" value="F:DNA-binding transcription factor activity"/>
    <property type="evidence" value="ECO:0007669"/>
    <property type="project" value="InterPro"/>
</dbReference>
<keyword evidence="4" id="KW-0238">DNA-binding</keyword>
<dbReference type="GO" id="GO:0003677">
    <property type="term" value="F:DNA binding"/>
    <property type="evidence" value="ECO:0007669"/>
    <property type="project" value="UniProtKB-KW"/>
</dbReference>
<dbReference type="GO" id="GO:0005634">
    <property type="term" value="C:nucleus"/>
    <property type="evidence" value="ECO:0007669"/>
    <property type="project" value="UniProtKB-SubCell"/>
</dbReference>
<dbReference type="SMART" id="SM00380">
    <property type="entry name" value="AP2"/>
    <property type="match status" value="2"/>
</dbReference>
<keyword evidence="3" id="KW-0805">Transcription regulation</keyword>
<dbReference type="PANTHER" id="PTHR32467">
    <property type="entry name" value="AP2-LIKE ETHYLENE-RESPONSIVE TRANSCRIPTION FACTOR"/>
    <property type="match status" value="1"/>
</dbReference>
<dbReference type="InterPro" id="IPR036955">
    <property type="entry name" value="AP2/ERF_dom_sf"/>
</dbReference>
<dbReference type="InterPro" id="IPR001471">
    <property type="entry name" value="AP2/ERF_dom"/>
</dbReference>
<dbReference type="FunFam" id="3.30.730.10:FF:000002">
    <property type="entry name" value="AP2-like ethylene-responsive transcription factor"/>
    <property type="match status" value="1"/>
</dbReference>
<evidence type="ECO:0000256" key="7">
    <source>
        <dbReference type="ARBA" id="ARBA00037973"/>
    </source>
</evidence>
<evidence type="ECO:0000259" key="9">
    <source>
        <dbReference type="PROSITE" id="PS51032"/>
    </source>
</evidence>
<protein>
    <submittedName>
        <fullName evidence="10">Putative AP2/EREBP transcription factor superfamily protein</fullName>
    </submittedName>
</protein>
<reference evidence="10" key="1">
    <citation type="submission" date="2020-01" db="EMBL/GenBank/DDBJ databases">
        <title>Genome sequence of Kobresia littledalei, the first chromosome-level genome in the family Cyperaceae.</title>
        <authorList>
            <person name="Qu G."/>
        </authorList>
    </citation>
    <scope>NUCLEOTIDE SEQUENCE</scope>
    <source>
        <strain evidence="10">C.B.Clarke</strain>
        <tissue evidence="10">Leaf</tissue>
    </source>
</reference>
<comment type="caution">
    <text evidence="10">The sequence shown here is derived from an EMBL/GenBank/DDBJ whole genome shotgun (WGS) entry which is preliminary data.</text>
</comment>
<evidence type="ECO:0000313" key="10">
    <source>
        <dbReference type="EMBL" id="KAF3336387.1"/>
    </source>
</evidence>
<keyword evidence="2" id="KW-0677">Repeat</keyword>
<comment type="subcellular location">
    <subcellularLocation>
        <location evidence="1">Nucleus</location>
    </subcellularLocation>
</comment>
<evidence type="ECO:0000256" key="3">
    <source>
        <dbReference type="ARBA" id="ARBA00023015"/>
    </source>
</evidence>
<evidence type="ECO:0000256" key="2">
    <source>
        <dbReference type="ARBA" id="ARBA00022737"/>
    </source>
</evidence>